<dbReference type="EMBL" id="OZ020098">
    <property type="protein sequence ID" value="CAK9270967.1"/>
    <property type="molecule type" value="Genomic_DNA"/>
</dbReference>
<evidence type="ECO:0000313" key="3">
    <source>
        <dbReference type="Proteomes" id="UP001497444"/>
    </source>
</evidence>
<sequence>MGSSSNEGGDEDCISDGVGSNADVVVVDLADAGRAALAHKCKCARGEFPWAHTHGLTEGDPLPQKGKKGKHQCSHAKNGFRARPTALVGRPIFPASTVFPRLVMTRSRSPQVLAFWYKRR</sequence>
<evidence type="ECO:0000313" key="2">
    <source>
        <dbReference type="EMBL" id="CAK9270967.1"/>
    </source>
</evidence>
<dbReference type="Proteomes" id="UP001497444">
    <property type="component" value="Chromosome 3"/>
</dbReference>
<feature type="compositionally biased region" description="Basic residues" evidence="1">
    <location>
        <begin position="65"/>
        <end position="80"/>
    </location>
</feature>
<proteinExistence type="predicted"/>
<protein>
    <submittedName>
        <fullName evidence="2">Uncharacterized protein</fullName>
    </submittedName>
</protein>
<evidence type="ECO:0000256" key="1">
    <source>
        <dbReference type="SAM" id="MobiDB-lite"/>
    </source>
</evidence>
<organism evidence="2 3">
    <name type="scientific">Sphagnum jensenii</name>
    <dbReference type="NCBI Taxonomy" id="128206"/>
    <lineage>
        <taxon>Eukaryota</taxon>
        <taxon>Viridiplantae</taxon>
        <taxon>Streptophyta</taxon>
        <taxon>Embryophyta</taxon>
        <taxon>Bryophyta</taxon>
        <taxon>Sphagnophytina</taxon>
        <taxon>Sphagnopsida</taxon>
        <taxon>Sphagnales</taxon>
        <taxon>Sphagnaceae</taxon>
        <taxon>Sphagnum</taxon>
    </lineage>
</organism>
<keyword evidence="3" id="KW-1185">Reference proteome</keyword>
<reference evidence="2" key="1">
    <citation type="submission" date="2024-02" db="EMBL/GenBank/DDBJ databases">
        <authorList>
            <consortium name="ELIXIR-Norway"/>
            <consortium name="Elixir Norway"/>
        </authorList>
    </citation>
    <scope>NUCLEOTIDE SEQUENCE</scope>
</reference>
<name>A0ABP0WVT9_9BRYO</name>
<feature type="region of interest" description="Disordered" evidence="1">
    <location>
        <begin position="54"/>
        <end position="80"/>
    </location>
</feature>
<accession>A0ABP0WVT9</accession>
<gene>
    <name evidence="2" type="ORF">CSSPJE1EN1_LOCUS16445</name>
</gene>